<feature type="transmembrane region" description="Helical" evidence="5">
    <location>
        <begin position="93"/>
        <end position="116"/>
    </location>
</feature>
<evidence type="ECO:0000313" key="6">
    <source>
        <dbReference type="EMBL" id="OMG52517.1"/>
    </source>
</evidence>
<gene>
    <name evidence="6" type="ORF">BJN45_14605</name>
</gene>
<evidence type="ECO:0008006" key="8">
    <source>
        <dbReference type="Google" id="ProtNLM"/>
    </source>
</evidence>
<keyword evidence="2 5" id="KW-0812">Transmembrane</keyword>
<name>A0A1R1I1C7_9RHOO</name>
<evidence type="ECO:0000256" key="2">
    <source>
        <dbReference type="ARBA" id="ARBA00022692"/>
    </source>
</evidence>
<evidence type="ECO:0000256" key="5">
    <source>
        <dbReference type="SAM" id="Phobius"/>
    </source>
</evidence>
<protein>
    <recommendedName>
        <fullName evidence="8">Cytochrome C oxidase subunit III</fullName>
    </recommendedName>
</protein>
<keyword evidence="3 5" id="KW-1133">Transmembrane helix</keyword>
<feature type="transmembrane region" description="Helical" evidence="5">
    <location>
        <begin position="20"/>
        <end position="46"/>
    </location>
</feature>
<proteinExistence type="predicted"/>
<organism evidence="6 7">
    <name type="scientific">Azonexus hydrophilus</name>
    <dbReference type="NCBI Taxonomy" id="418702"/>
    <lineage>
        <taxon>Bacteria</taxon>
        <taxon>Pseudomonadati</taxon>
        <taxon>Pseudomonadota</taxon>
        <taxon>Betaproteobacteria</taxon>
        <taxon>Rhodocyclales</taxon>
        <taxon>Azonexaceae</taxon>
        <taxon>Azonexus</taxon>
    </lineage>
</organism>
<dbReference type="Pfam" id="PF09685">
    <property type="entry name" value="MamF_MmsF"/>
    <property type="match status" value="1"/>
</dbReference>
<dbReference type="EMBL" id="MTHD01000005">
    <property type="protein sequence ID" value="OMG52517.1"/>
    <property type="molecule type" value="Genomic_DNA"/>
</dbReference>
<dbReference type="InterPro" id="IPR019109">
    <property type="entry name" value="MamF_MmsF"/>
</dbReference>
<dbReference type="AlphaFoldDB" id="A0A1R1I1C7"/>
<keyword evidence="4 5" id="KW-0472">Membrane</keyword>
<reference evidence="6 7" key="1">
    <citation type="submission" date="2016-10" db="EMBL/GenBank/DDBJ databases">
        <title>Alkaliphiles isolated from bioreactors.</title>
        <authorList>
            <person name="Salah Z."/>
            <person name="Rout S.P."/>
            <person name="Humphreys P.N."/>
        </authorList>
    </citation>
    <scope>NUCLEOTIDE SEQUENCE [LARGE SCALE GENOMIC DNA]</scope>
    <source>
        <strain evidence="6 7">ZS02</strain>
    </source>
</reference>
<evidence type="ECO:0000256" key="1">
    <source>
        <dbReference type="ARBA" id="ARBA00004141"/>
    </source>
</evidence>
<dbReference type="Proteomes" id="UP000187526">
    <property type="component" value="Unassembled WGS sequence"/>
</dbReference>
<sequence>MTIERPDPLSHVMPGPPLAIAAGVLFLANLMILPGIAFVALVWLWWKHREHTDPLVRNHLQQNVVACLWGGAVLVGVSVAILLLGGFNNPWTWLVGILYFVLFHAGLIYLGVMGLIRAMNGHTWRFPLIGPPLP</sequence>
<evidence type="ECO:0000256" key="4">
    <source>
        <dbReference type="ARBA" id="ARBA00023136"/>
    </source>
</evidence>
<accession>A0A1R1I1C7</accession>
<dbReference type="STRING" id="418702.BJN45_14605"/>
<evidence type="ECO:0000313" key="7">
    <source>
        <dbReference type="Proteomes" id="UP000187526"/>
    </source>
</evidence>
<dbReference type="OrthoDB" id="8778085at2"/>
<comment type="subcellular location">
    <subcellularLocation>
        <location evidence="1">Membrane</location>
        <topology evidence="1">Multi-pass membrane protein</topology>
    </subcellularLocation>
</comment>
<comment type="caution">
    <text evidence="6">The sequence shown here is derived from an EMBL/GenBank/DDBJ whole genome shotgun (WGS) entry which is preliminary data.</text>
</comment>
<feature type="transmembrane region" description="Helical" evidence="5">
    <location>
        <begin position="66"/>
        <end position="87"/>
    </location>
</feature>
<dbReference type="RefSeq" id="WP_076096504.1">
    <property type="nucleotide sequence ID" value="NZ_MTHD01000005.1"/>
</dbReference>
<evidence type="ECO:0000256" key="3">
    <source>
        <dbReference type="ARBA" id="ARBA00022989"/>
    </source>
</evidence>
<keyword evidence="7" id="KW-1185">Reference proteome</keyword>